<evidence type="ECO:0000313" key="12">
    <source>
        <dbReference type="Proteomes" id="UP001497525"/>
    </source>
</evidence>
<dbReference type="EMBL" id="CAXLJL010000822">
    <property type="protein sequence ID" value="CAL5141052.1"/>
    <property type="molecule type" value="Genomic_DNA"/>
</dbReference>
<dbReference type="InterPro" id="IPR012936">
    <property type="entry name" value="Erv_C"/>
</dbReference>
<dbReference type="GO" id="GO:0033116">
    <property type="term" value="C:endoplasmic reticulum-Golgi intermediate compartment membrane"/>
    <property type="evidence" value="ECO:0007669"/>
    <property type="project" value="UniProtKB-SubCell"/>
</dbReference>
<dbReference type="GO" id="GO:0005783">
    <property type="term" value="C:endoplasmic reticulum"/>
    <property type="evidence" value="ECO:0007669"/>
    <property type="project" value="TreeGrafter"/>
</dbReference>
<proteinExistence type="inferred from homology"/>
<evidence type="ECO:0000256" key="2">
    <source>
        <dbReference type="ARBA" id="ARBA00004457"/>
    </source>
</evidence>
<feature type="domain" description="Endoplasmic reticulum vesicle transporter N-terminal" evidence="10">
    <location>
        <begin position="10"/>
        <end position="97"/>
    </location>
</feature>
<organism evidence="11 12">
    <name type="scientific">Calicophoron daubneyi</name>
    <name type="common">Rumen fluke</name>
    <name type="synonym">Paramphistomum daubneyi</name>
    <dbReference type="NCBI Taxonomy" id="300641"/>
    <lineage>
        <taxon>Eukaryota</taxon>
        <taxon>Metazoa</taxon>
        <taxon>Spiralia</taxon>
        <taxon>Lophotrochozoa</taxon>
        <taxon>Platyhelminthes</taxon>
        <taxon>Trematoda</taxon>
        <taxon>Digenea</taxon>
        <taxon>Plagiorchiida</taxon>
        <taxon>Pronocephalata</taxon>
        <taxon>Paramphistomoidea</taxon>
        <taxon>Paramphistomidae</taxon>
        <taxon>Calicophoron</taxon>
    </lineage>
</organism>
<feature type="domain" description="Endoplasmic reticulum vesicle transporter C-terminal" evidence="9">
    <location>
        <begin position="144"/>
        <end position="367"/>
    </location>
</feature>
<dbReference type="InterPro" id="IPR045888">
    <property type="entry name" value="Erv"/>
</dbReference>
<gene>
    <name evidence="11" type="ORF">CDAUBV1_LOCUS16334</name>
</gene>
<evidence type="ECO:0000256" key="1">
    <source>
        <dbReference type="ARBA" id="ARBA00004257"/>
    </source>
</evidence>
<evidence type="ECO:0000256" key="3">
    <source>
        <dbReference type="ARBA" id="ARBA00005648"/>
    </source>
</evidence>
<keyword evidence="5 8" id="KW-1133">Transmembrane helix</keyword>
<accession>A0AAV2TUF9</accession>
<dbReference type="InterPro" id="IPR039542">
    <property type="entry name" value="Erv_N"/>
</dbReference>
<evidence type="ECO:0000256" key="4">
    <source>
        <dbReference type="ARBA" id="ARBA00022692"/>
    </source>
</evidence>
<sequence length="384" mass="42917">MLGPEGFFCRFDAFAKPLKDFRIKTVSGAIVSIISSVVIFFLFVSELVTYLSPQTKQEIIVDVNRGQKMSIKLDVTYFYIPCVMVNLDTMDTTGEQKIDVMHEVYKTPVDTNGATIADSVRHAVNDPVKPDISDRKDPNYCGSCYGAETSTRKCCNTCKEVQLAYHELHWVVQNVSIFKQCREENWEEEIKKVGKEGCRVHGILEVNRVAGSFHIAPGNSYASDHVHVHNLQAFSGVKMNMTHKITTLAFGDTYPGQVNPLDGVTMVVVEPARMFSYYLKLVPTIYTHYDSKADSDTVVQTNQYSVTWHSRGTPLSGESQGIPGLFFSYEISPILVNIVQENRSFLHFLTNTCAIVGGVFTVASLLDAFIYHSTCAVLKSSRRA</sequence>
<dbReference type="GO" id="GO:0005794">
    <property type="term" value="C:Golgi apparatus"/>
    <property type="evidence" value="ECO:0007669"/>
    <property type="project" value="UniProtKB-SubCell"/>
</dbReference>
<comment type="similarity">
    <text evidence="3">Belongs to the ERGIC family.</text>
</comment>
<dbReference type="Pfam" id="PF07970">
    <property type="entry name" value="COPIIcoated_ERV"/>
    <property type="match status" value="1"/>
</dbReference>
<comment type="subcellular location">
    <subcellularLocation>
        <location evidence="2">Endoplasmic reticulum-Golgi intermediate compartment membrane</location>
        <topology evidence="2">Multi-pass membrane protein</topology>
    </subcellularLocation>
    <subcellularLocation>
        <location evidence="1">Golgi apparatus</location>
        <location evidence="1">cis-Golgi network membrane</location>
        <topology evidence="1">Multi-pass membrane protein</topology>
    </subcellularLocation>
</comment>
<dbReference type="AlphaFoldDB" id="A0AAV2TUF9"/>
<dbReference type="Proteomes" id="UP001497525">
    <property type="component" value="Unassembled WGS sequence"/>
</dbReference>
<protein>
    <recommendedName>
        <fullName evidence="7">Endoplasmic reticulum-Golgi intermediate compartment protein 3</fullName>
    </recommendedName>
</protein>
<keyword evidence="6 8" id="KW-0472">Membrane</keyword>
<dbReference type="Pfam" id="PF13850">
    <property type="entry name" value="ERGIC_N"/>
    <property type="match status" value="1"/>
</dbReference>
<feature type="transmembrane region" description="Helical" evidence="8">
    <location>
        <begin position="26"/>
        <end position="44"/>
    </location>
</feature>
<reference evidence="11" key="1">
    <citation type="submission" date="2024-06" db="EMBL/GenBank/DDBJ databases">
        <authorList>
            <person name="Liu X."/>
            <person name="Lenzi L."/>
            <person name="Haldenby T S."/>
            <person name="Uol C."/>
        </authorList>
    </citation>
    <scope>NUCLEOTIDE SEQUENCE</scope>
</reference>
<evidence type="ECO:0000256" key="6">
    <source>
        <dbReference type="ARBA" id="ARBA00023136"/>
    </source>
</evidence>
<name>A0AAV2TUF9_CALDB</name>
<evidence type="ECO:0000256" key="7">
    <source>
        <dbReference type="ARBA" id="ARBA00040493"/>
    </source>
</evidence>
<dbReference type="GO" id="GO:0030134">
    <property type="term" value="C:COPII-coated ER to Golgi transport vesicle"/>
    <property type="evidence" value="ECO:0007669"/>
    <property type="project" value="TreeGrafter"/>
</dbReference>
<evidence type="ECO:0000256" key="5">
    <source>
        <dbReference type="ARBA" id="ARBA00022989"/>
    </source>
</evidence>
<evidence type="ECO:0000313" key="11">
    <source>
        <dbReference type="EMBL" id="CAL5141052.1"/>
    </source>
</evidence>
<evidence type="ECO:0000259" key="10">
    <source>
        <dbReference type="Pfam" id="PF13850"/>
    </source>
</evidence>
<evidence type="ECO:0000259" key="9">
    <source>
        <dbReference type="Pfam" id="PF07970"/>
    </source>
</evidence>
<comment type="caution">
    <text evidence="11">The sequence shown here is derived from an EMBL/GenBank/DDBJ whole genome shotgun (WGS) entry which is preliminary data.</text>
</comment>
<dbReference type="PANTHER" id="PTHR10984:SF25">
    <property type="entry name" value="ENDOPLASMIC RETICULUM-GOLGI INTERMEDIATE COMPARTMENT PROTEIN 3"/>
    <property type="match status" value="1"/>
</dbReference>
<dbReference type="PANTHER" id="PTHR10984">
    <property type="entry name" value="ENDOPLASMIC RETICULUM-GOLGI INTERMEDIATE COMPARTMENT PROTEIN"/>
    <property type="match status" value="1"/>
</dbReference>
<keyword evidence="4 8" id="KW-0812">Transmembrane</keyword>
<evidence type="ECO:0000256" key="8">
    <source>
        <dbReference type="SAM" id="Phobius"/>
    </source>
</evidence>